<name>A0ABU7LVY4_9PROT</name>
<evidence type="ECO:0000256" key="1">
    <source>
        <dbReference type="ARBA" id="ARBA00001961"/>
    </source>
</evidence>
<keyword evidence="5" id="KW-0560">Oxidoreductase</keyword>
<evidence type="ECO:0000256" key="5">
    <source>
        <dbReference type="ARBA" id="ARBA00023002"/>
    </source>
</evidence>
<keyword evidence="6" id="KW-0408">Iron</keyword>
<reference evidence="8 9" key="1">
    <citation type="submission" date="2024-01" db="EMBL/GenBank/DDBJ databases">
        <title>Hyphobacterium bacterium isolated from marine sediment.</title>
        <authorList>
            <person name="Zhao S."/>
        </authorList>
    </citation>
    <scope>NUCLEOTIDE SEQUENCE [LARGE SCALE GENOMIC DNA]</scope>
    <source>
        <strain evidence="8 9">Y60-23</strain>
    </source>
</reference>
<accession>A0ABU7LVY4</accession>
<dbReference type="InterPro" id="IPR044862">
    <property type="entry name" value="Pro_4_hyd_alph_FE2OG_OXY"/>
</dbReference>
<dbReference type="Gene3D" id="2.60.120.620">
    <property type="entry name" value="q2cbj1_9rhob like domain"/>
    <property type="match status" value="1"/>
</dbReference>
<dbReference type="InterPro" id="IPR051559">
    <property type="entry name" value="HIF_prolyl_hydroxylases"/>
</dbReference>
<dbReference type="PANTHER" id="PTHR12907:SF26">
    <property type="entry name" value="HIF PROLYL HYDROXYLASE, ISOFORM C"/>
    <property type="match status" value="1"/>
</dbReference>
<dbReference type="EMBL" id="JAZDRO010000001">
    <property type="protein sequence ID" value="MEE2565140.1"/>
    <property type="molecule type" value="Genomic_DNA"/>
</dbReference>
<dbReference type="Pfam" id="PF13640">
    <property type="entry name" value="2OG-FeII_Oxy_3"/>
    <property type="match status" value="1"/>
</dbReference>
<dbReference type="RefSeq" id="WP_330194680.1">
    <property type="nucleotide sequence ID" value="NZ_JAZDRO010000001.1"/>
</dbReference>
<protein>
    <submittedName>
        <fullName evidence="8">2OG-Fe(II) oxygenase</fullName>
    </submittedName>
</protein>
<dbReference type="Proteomes" id="UP001310692">
    <property type="component" value="Unassembled WGS sequence"/>
</dbReference>
<evidence type="ECO:0000256" key="6">
    <source>
        <dbReference type="ARBA" id="ARBA00023004"/>
    </source>
</evidence>
<proteinExistence type="predicted"/>
<evidence type="ECO:0000313" key="9">
    <source>
        <dbReference type="Proteomes" id="UP001310692"/>
    </source>
</evidence>
<dbReference type="PROSITE" id="PS51471">
    <property type="entry name" value="FE2OG_OXY"/>
    <property type="match status" value="1"/>
</dbReference>
<feature type="domain" description="Fe2OG dioxygenase" evidence="7">
    <location>
        <begin position="130"/>
        <end position="235"/>
    </location>
</feature>
<sequence length="247" mass="26348">MGLVMLDAPPLAEPITPQPVTPGVLAALDAPRPFFGENRTAALIDDLARQGWAHAADALPAELTAALLTRARVLSEIDALAAGKIGRGDGEMRALSIRRARIAWMDGTHPNEAAFLEGAEALRRAINEALFAGLFEFEAHFAVYPSGGHYARHLDAFAGARRSRVVSLVAWLNPDWRDGDGGELELWGSDTETGGPARTFAPRGGDLLLMMSETIPHAVRETAKPRYGIAGWFRVNPGVGGVLDPAA</sequence>
<evidence type="ECO:0000256" key="2">
    <source>
        <dbReference type="ARBA" id="ARBA00022723"/>
    </source>
</evidence>
<dbReference type="InterPro" id="IPR005123">
    <property type="entry name" value="Oxoglu/Fe-dep_dioxygenase_dom"/>
</dbReference>
<comment type="caution">
    <text evidence="8">The sequence shown here is derived from an EMBL/GenBank/DDBJ whole genome shotgun (WGS) entry which is preliminary data.</text>
</comment>
<dbReference type="SMART" id="SM00702">
    <property type="entry name" value="P4Hc"/>
    <property type="match status" value="1"/>
</dbReference>
<comment type="cofactor">
    <cofactor evidence="1">
        <name>L-ascorbate</name>
        <dbReference type="ChEBI" id="CHEBI:38290"/>
    </cofactor>
</comment>
<organism evidence="8 9">
    <name type="scientific">Hyphobacterium marinum</name>
    <dbReference type="NCBI Taxonomy" id="3116574"/>
    <lineage>
        <taxon>Bacteria</taxon>
        <taxon>Pseudomonadati</taxon>
        <taxon>Pseudomonadota</taxon>
        <taxon>Alphaproteobacteria</taxon>
        <taxon>Maricaulales</taxon>
        <taxon>Maricaulaceae</taxon>
        <taxon>Hyphobacterium</taxon>
    </lineage>
</organism>
<dbReference type="InterPro" id="IPR006620">
    <property type="entry name" value="Pro_4_hyd_alph"/>
</dbReference>
<evidence type="ECO:0000256" key="3">
    <source>
        <dbReference type="ARBA" id="ARBA00022896"/>
    </source>
</evidence>
<gene>
    <name evidence="8" type="ORF">V0U35_00475</name>
</gene>
<keyword evidence="2" id="KW-0479">Metal-binding</keyword>
<keyword evidence="9" id="KW-1185">Reference proteome</keyword>
<evidence type="ECO:0000313" key="8">
    <source>
        <dbReference type="EMBL" id="MEE2565140.1"/>
    </source>
</evidence>
<dbReference type="PANTHER" id="PTHR12907">
    <property type="entry name" value="EGL NINE HOMOLOG-RELATED"/>
    <property type="match status" value="1"/>
</dbReference>
<evidence type="ECO:0000259" key="7">
    <source>
        <dbReference type="PROSITE" id="PS51471"/>
    </source>
</evidence>
<keyword evidence="3" id="KW-0847">Vitamin C</keyword>
<keyword evidence="4" id="KW-0223">Dioxygenase</keyword>
<evidence type="ECO:0000256" key="4">
    <source>
        <dbReference type="ARBA" id="ARBA00022964"/>
    </source>
</evidence>